<accession>A0A844TIU7</accession>
<feature type="compositionally biased region" description="Low complexity" evidence="1">
    <location>
        <begin position="46"/>
        <end position="62"/>
    </location>
</feature>
<evidence type="ECO:0000256" key="2">
    <source>
        <dbReference type="SAM" id="Phobius"/>
    </source>
</evidence>
<feature type="transmembrane region" description="Helical" evidence="2">
    <location>
        <begin position="73"/>
        <end position="101"/>
    </location>
</feature>
<keyword evidence="4" id="KW-1185">Reference proteome</keyword>
<feature type="transmembrane region" description="Helical" evidence="2">
    <location>
        <begin position="161"/>
        <end position="181"/>
    </location>
</feature>
<feature type="compositionally biased region" description="Basic and acidic residues" evidence="1">
    <location>
        <begin position="30"/>
        <end position="42"/>
    </location>
</feature>
<protein>
    <submittedName>
        <fullName evidence="3">Uncharacterized protein</fullName>
    </submittedName>
</protein>
<evidence type="ECO:0000313" key="3">
    <source>
        <dbReference type="EMBL" id="MVT76629.1"/>
    </source>
</evidence>
<sequence>MEQRKSPSEGQPGVASPAPPPWMHRARPYAPERRASMLEHMARARSLPQPQAATSPAAPQPSDKSGKDILSDFLGHVVLFGVVALLFQSPIPLYLGAFLFIDGERIELAFGKIGIRFDRDTIGPDLVKGFVPLFAWFALLASLRPSVPAWLATWIPPDASWSFIAGIALALAIVEAFAALAMRRALPWLGLEISAESLTCSTIKLVAAVAVLACLVLLGSL</sequence>
<feature type="region of interest" description="Disordered" evidence="1">
    <location>
        <begin position="1"/>
        <end position="64"/>
    </location>
</feature>
<dbReference type="Proteomes" id="UP000449969">
    <property type="component" value="Unassembled WGS sequence"/>
</dbReference>
<feature type="transmembrane region" description="Helical" evidence="2">
    <location>
        <begin position="202"/>
        <end position="220"/>
    </location>
</feature>
<evidence type="ECO:0000313" key="4">
    <source>
        <dbReference type="Proteomes" id="UP000449969"/>
    </source>
</evidence>
<dbReference type="EMBL" id="WQNE01000026">
    <property type="protein sequence ID" value="MVT76629.1"/>
    <property type="molecule type" value="Genomic_DNA"/>
</dbReference>
<keyword evidence="2" id="KW-0812">Transmembrane</keyword>
<proteinExistence type="predicted"/>
<dbReference type="AlphaFoldDB" id="A0A844TIU7"/>
<gene>
    <name evidence="3" type="ORF">GPL20_26910</name>
</gene>
<keyword evidence="2" id="KW-1133">Transmembrane helix</keyword>
<comment type="caution">
    <text evidence="3">The sequence shown here is derived from an EMBL/GenBank/DDBJ whole genome shotgun (WGS) entry which is preliminary data.</text>
</comment>
<reference evidence="3 4" key="1">
    <citation type="submission" date="2019-12" db="EMBL/GenBank/DDBJ databases">
        <title>Draft genome sequences Bradyrhizobium cajani AMBPC1010, Bradyrhizobium pachyrhizi AMBPC1040 and Bradyrhizobium yuanmingense ALSPC3051, three plant growth promoting strains isolated from nodules of Cajanus cajan L. in Dominican Republic.</title>
        <authorList>
            <person name="Flores-Felix J.D."/>
            <person name="Araujo J."/>
            <person name="Diaz-Alcantara C."/>
            <person name="Gonzalez-Andres F."/>
            <person name="Velazquez E."/>
        </authorList>
    </citation>
    <scope>NUCLEOTIDE SEQUENCE [LARGE SCALE GENOMIC DNA]</scope>
    <source>
        <strain evidence="3 4">1010</strain>
    </source>
</reference>
<name>A0A844TIU7_9BRAD</name>
<dbReference type="OrthoDB" id="8225223at2"/>
<organism evidence="3 4">
    <name type="scientific">Bradyrhizobium cajani</name>
    <dbReference type="NCBI Taxonomy" id="1928661"/>
    <lineage>
        <taxon>Bacteria</taxon>
        <taxon>Pseudomonadati</taxon>
        <taxon>Pseudomonadota</taxon>
        <taxon>Alphaproteobacteria</taxon>
        <taxon>Hyphomicrobiales</taxon>
        <taxon>Nitrobacteraceae</taxon>
        <taxon>Bradyrhizobium</taxon>
    </lineage>
</organism>
<evidence type="ECO:0000256" key="1">
    <source>
        <dbReference type="SAM" id="MobiDB-lite"/>
    </source>
</evidence>
<keyword evidence="2" id="KW-0472">Membrane</keyword>